<dbReference type="PANTHER" id="PTHR43649">
    <property type="entry name" value="ARABINOSE-BINDING PROTEIN-RELATED"/>
    <property type="match status" value="1"/>
</dbReference>
<dbReference type="PANTHER" id="PTHR43649:SF33">
    <property type="entry name" value="POLYGALACTURONAN_RHAMNOGALACTURONAN-BINDING PROTEIN YTCQ"/>
    <property type="match status" value="1"/>
</dbReference>
<dbReference type="OrthoDB" id="2060074at2"/>
<keyword evidence="3" id="KW-0472">Membrane</keyword>
<keyword evidence="2 7" id="KW-0732">Signal</keyword>
<dbReference type="Gene3D" id="3.40.190.10">
    <property type="entry name" value="Periplasmic binding protein-like II"/>
    <property type="match status" value="2"/>
</dbReference>
<dbReference type="EMBL" id="VNHS01000001">
    <property type="protein sequence ID" value="TYP79741.1"/>
    <property type="molecule type" value="Genomic_DNA"/>
</dbReference>
<accession>A0A5S5CMM1</accession>
<proteinExistence type="predicted"/>
<dbReference type="InterPro" id="IPR006059">
    <property type="entry name" value="SBP"/>
</dbReference>
<dbReference type="PROSITE" id="PS51257">
    <property type="entry name" value="PROKAR_LIPOPROTEIN"/>
    <property type="match status" value="1"/>
</dbReference>
<evidence type="ECO:0000256" key="4">
    <source>
        <dbReference type="ARBA" id="ARBA00023139"/>
    </source>
</evidence>
<dbReference type="Pfam" id="PF01547">
    <property type="entry name" value="SBP_bac_1"/>
    <property type="match status" value="1"/>
</dbReference>
<organism evidence="8 9">
    <name type="scientific">Paenibacillus methanolicus</name>
    <dbReference type="NCBI Taxonomy" id="582686"/>
    <lineage>
        <taxon>Bacteria</taxon>
        <taxon>Bacillati</taxon>
        <taxon>Bacillota</taxon>
        <taxon>Bacilli</taxon>
        <taxon>Bacillales</taxon>
        <taxon>Paenibacillaceae</taxon>
        <taxon>Paenibacillus</taxon>
    </lineage>
</organism>
<keyword evidence="1" id="KW-1003">Cell membrane</keyword>
<protein>
    <submittedName>
        <fullName evidence="8">ABC-type glycerol-3-phosphate transport system substrate-binding protein</fullName>
    </submittedName>
</protein>
<dbReference type="AlphaFoldDB" id="A0A5S5CMM1"/>
<keyword evidence="9" id="KW-1185">Reference proteome</keyword>
<feature type="region of interest" description="Disordered" evidence="6">
    <location>
        <begin position="29"/>
        <end position="64"/>
    </location>
</feature>
<dbReference type="SUPFAM" id="SSF53850">
    <property type="entry name" value="Periplasmic binding protein-like II"/>
    <property type="match status" value="1"/>
</dbReference>
<dbReference type="Proteomes" id="UP000323257">
    <property type="component" value="Unassembled WGS sequence"/>
</dbReference>
<keyword evidence="4" id="KW-0564">Palmitate</keyword>
<dbReference type="RefSeq" id="WP_148927769.1">
    <property type="nucleotide sequence ID" value="NZ_VNHS01000001.1"/>
</dbReference>
<comment type="caution">
    <text evidence="8">The sequence shown here is derived from an EMBL/GenBank/DDBJ whole genome shotgun (WGS) entry which is preliminary data.</text>
</comment>
<evidence type="ECO:0000256" key="7">
    <source>
        <dbReference type="SAM" id="SignalP"/>
    </source>
</evidence>
<keyword evidence="5" id="KW-0449">Lipoprotein</keyword>
<evidence type="ECO:0000256" key="6">
    <source>
        <dbReference type="SAM" id="MobiDB-lite"/>
    </source>
</evidence>
<evidence type="ECO:0000256" key="1">
    <source>
        <dbReference type="ARBA" id="ARBA00022475"/>
    </source>
</evidence>
<evidence type="ECO:0000313" key="8">
    <source>
        <dbReference type="EMBL" id="TYP79741.1"/>
    </source>
</evidence>
<evidence type="ECO:0000256" key="3">
    <source>
        <dbReference type="ARBA" id="ARBA00023136"/>
    </source>
</evidence>
<gene>
    <name evidence="8" type="ORF">BCM02_101862</name>
</gene>
<evidence type="ECO:0000256" key="5">
    <source>
        <dbReference type="ARBA" id="ARBA00023288"/>
    </source>
</evidence>
<feature type="compositionally biased region" description="Low complexity" evidence="6">
    <location>
        <begin position="30"/>
        <end position="46"/>
    </location>
</feature>
<evidence type="ECO:0000313" key="9">
    <source>
        <dbReference type="Proteomes" id="UP000323257"/>
    </source>
</evidence>
<feature type="signal peptide" evidence="7">
    <location>
        <begin position="1"/>
        <end position="21"/>
    </location>
</feature>
<reference evidence="8 9" key="1">
    <citation type="submission" date="2019-07" db="EMBL/GenBank/DDBJ databases">
        <title>Genomic Encyclopedia of Type Strains, Phase III (KMG-III): the genomes of soil and plant-associated and newly described type strains.</title>
        <authorList>
            <person name="Whitman W."/>
        </authorList>
    </citation>
    <scope>NUCLEOTIDE SEQUENCE [LARGE SCALE GENOMIC DNA]</scope>
    <source>
        <strain evidence="8 9">BL24</strain>
    </source>
</reference>
<sequence length="450" mass="48648">MRKSALLAMTLVAMLSLSACSGGNNGGNNGEAAESGNAGTNANANAGAGGNAEGDATATNEGAANSEVKGEVTFLTNRTDMIDKEYNDYEKKFEAKYPGVDLKFESIANDYNAQLKVRIASGKYPDVVLIADAIPNADFPKYFAPLDDISFSDELNFKDLKSFEGKSYGVSTGGNTFGIVYNKQAFAKAGIAEVPKTLDEFYEASQKLKDAGIVPFASNFKDKWPLGAWSNDVVSIISGKPDVANMRAETDTPYAQDSTYFQSWSIIREMYAKGFLEKDVNSTNWEQSKKDIATGKFAMYGLGNWVINQVIGAGAKSEDVGFFPFPADNSGTPKAPLGSDYFYAASKDGNTAAAKAFIHWMIEESGYEDFAGFIPTLKNKPSGLAQLAEFKGYNPTFVEAVAGSDKATQIQNEAKIDQEALVQEFVLSKDPIKVIDKANEQWAKARKKIQ</sequence>
<evidence type="ECO:0000256" key="2">
    <source>
        <dbReference type="ARBA" id="ARBA00022729"/>
    </source>
</evidence>
<name>A0A5S5CMM1_9BACL</name>
<dbReference type="InterPro" id="IPR050490">
    <property type="entry name" value="Bact_solute-bd_prot1"/>
</dbReference>
<feature type="chain" id="PRO_5038786577" evidence="7">
    <location>
        <begin position="22"/>
        <end position="450"/>
    </location>
</feature>